<evidence type="ECO:0000313" key="3">
    <source>
        <dbReference type="Proteomes" id="UP000564885"/>
    </source>
</evidence>
<sequence length="198" mass="21256">MAEAGAGFRCGAVNRGPRRLLSSEERRLWAEVAKSVAPLPGRALPTAPELRRLPDAASASPSEIPAAVRIDHRPQHAEAAPLAPIEPKTRRALARGRARPDAVIDLHGMTQAEAHAALLGFLRRAQASGRRLVLIVTGKGRAEDVHGSGDRGVLRRVVPHWLGLPELRPLVLGWTEAAPRQGGSGALYVRLRRPATRA</sequence>
<proteinExistence type="predicted"/>
<dbReference type="Pfam" id="PF01713">
    <property type="entry name" value="Smr"/>
    <property type="match status" value="1"/>
</dbReference>
<dbReference type="Proteomes" id="UP000564885">
    <property type="component" value="Unassembled WGS sequence"/>
</dbReference>
<comment type="caution">
    <text evidence="2">The sequence shown here is derived from an EMBL/GenBank/DDBJ whole genome shotgun (WGS) entry which is preliminary data.</text>
</comment>
<name>A0A849I2R7_9HYPH</name>
<dbReference type="PROSITE" id="PS50828">
    <property type="entry name" value="SMR"/>
    <property type="match status" value="1"/>
</dbReference>
<dbReference type="SMART" id="SM00463">
    <property type="entry name" value="SMR"/>
    <property type="match status" value="1"/>
</dbReference>
<keyword evidence="3" id="KW-1185">Reference proteome</keyword>
<dbReference type="SUPFAM" id="SSF160443">
    <property type="entry name" value="SMR domain-like"/>
    <property type="match status" value="1"/>
</dbReference>
<dbReference type="InterPro" id="IPR002625">
    <property type="entry name" value="Smr_dom"/>
</dbReference>
<protein>
    <submittedName>
        <fullName evidence="2">DNA mismatch repair protein MutS</fullName>
    </submittedName>
</protein>
<dbReference type="EMBL" id="JABEPP010000004">
    <property type="protein sequence ID" value="NNM73682.1"/>
    <property type="molecule type" value="Genomic_DNA"/>
</dbReference>
<reference evidence="2 3" key="1">
    <citation type="submission" date="2020-04" db="EMBL/GenBank/DDBJ databases">
        <title>Enterovirga sp. isolate from soil.</title>
        <authorList>
            <person name="Chea S."/>
            <person name="Kim D.-U."/>
        </authorList>
    </citation>
    <scope>NUCLEOTIDE SEQUENCE [LARGE SCALE GENOMIC DNA]</scope>
    <source>
        <strain evidence="2 3">DB1703</strain>
    </source>
</reference>
<feature type="domain" description="Smr" evidence="1">
    <location>
        <begin position="104"/>
        <end position="192"/>
    </location>
</feature>
<dbReference type="Gene3D" id="3.30.1370.110">
    <property type="match status" value="1"/>
</dbReference>
<organism evidence="2 3">
    <name type="scientific">Enterovirga aerilata</name>
    <dbReference type="NCBI Taxonomy" id="2730920"/>
    <lineage>
        <taxon>Bacteria</taxon>
        <taxon>Pseudomonadati</taxon>
        <taxon>Pseudomonadota</taxon>
        <taxon>Alphaproteobacteria</taxon>
        <taxon>Hyphomicrobiales</taxon>
        <taxon>Methylobacteriaceae</taxon>
        <taxon>Enterovirga</taxon>
    </lineage>
</organism>
<dbReference type="PANTHER" id="PTHR35562:SF2">
    <property type="entry name" value="DNA ENDONUCLEASE SMRA-RELATED"/>
    <property type="match status" value="1"/>
</dbReference>
<evidence type="ECO:0000313" key="2">
    <source>
        <dbReference type="EMBL" id="NNM73682.1"/>
    </source>
</evidence>
<dbReference type="RefSeq" id="WP_171219180.1">
    <property type="nucleotide sequence ID" value="NZ_JABEPP010000004.1"/>
</dbReference>
<accession>A0A849I2R7</accession>
<evidence type="ECO:0000259" key="1">
    <source>
        <dbReference type="PROSITE" id="PS50828"/>
    </source>
</evidence>
<dbReference type="AlphaFoldDB" id="A0A849I2R7"/>
<dbReference type="InterPro" id="IPR036063">
    <property type="entry name" value="Smr_dom_sf"/>
</dbReference>
<gene>
    <name evidence="2" type="ORF">HJG44_14935</name>
</gene>
<dbReference type="PANTHER" id="PTHR35562">
    <property type="entry name" value="DNA ENDONUCLEASE SMRA-RELATED"/>
    <property type="match status" value="1"/>
</dbReference>